<dbReference type="NCBIfam" id="TIGR00254">
    <property type="entry name" value="GGDEF"/>
    <property type="match status" value="1"/>
</dbReference>
<dbReference type="SUPFAM" id="SSF55073">
    <property type="entry name" value="Nucleotide cyclase"/>
    <property type="match status" value="1"/>
</dbReference>
<keyword evidence="3" id="KW-0812">Transmembrane</keyword>
<evidence type="ECO:0000259" key="4">
    <source>
        <dbReference type="PROSITE" id="PS50887"/>
    </source>
</evidence>
<evidence type="ECO:0000256" key="3">
    <source>
        <dbReference type="SAM" id="Phobius"/>
    </source>
</evidence>
<dbReference type="SMART" id="SM00267">
    <property type="entry name" value="GGDEF"/>
    <property type="match status" value="1"/>
</dbReference>
<feature type="domain" description="GGDEF" evidence="4">
    <location>
        <begin position="116"/>
        <end position="248"/>
    </location>
</feature>
<dbReference type="RefSeq" id="WP_282210441.1">
    <property type="nucleotide sequence ID" value="NZ_CP118247.1"/>
</dbReference>
<feature type="transmembrane region" description="Helical" evidence="3">
    <location>
        <begin position="50"/>
        <end position="72"/>
    </location>
</feature>
<reference evidence="5 6" key="1">
    <citation type="submission" date="2023-02" db="EMBL/GenBank/DDBJ databases">
        <title>Devosia chondri sp. nov., isolated from the phycosphere of marine algae.</title>
        <authorList>
            <person name="Kim J.M."/>
            <person name="Lee J.K."/>
            <person name="Choi B.J."/>
            <person name="Bayburt H."/>
            <person name="Jeon C.O."/>
        </authorList>
    </citation>
    <scope>NUCLEOTIDE SEQUENCE [LARGE SCALE GENOMIC DNA]</scope>
    <source>
        <strain evidence="5 6">G2-5</strain>
    </source>
</reference>
<dbReference type="InterPro" id="IPR043128">
    <property type="entry name" value="Rev_trsase/Diguanyl_cyclase"/>
</dbReference>
<dbReference type="PANTHER" id="PTHR45138:SF9">
    <property type="entry name" value="DIGUANYLATE CYCLASE DGCM-RELATED"/>
    <property type="match status" value="1"/>
</dbReference>
<keyword evidence="6" id="KW-1185">Reference proteome</keyword>
<dbReference type="Pfam" id="PF00990">
    <property type="entry name" value="GGDEF"/>
    <property type="match status" value="1"/>
</dbReference>
<dbReference type="EMBL" id="CP118247">
    <property type="protein sequence ID" value="WDR04922.1"/>
    <property type="molecule type" value="Genomic_DNA"/>
</dbReference>
<dbReference type="InterPro" id="IPR050469">
    <property type="entry name" value="Diguanylate_Cyclase"/>
</dbReference>
<proteinExistence type="predicted"/>
<dbReference type="InterPro" id="IPR029787">
    <property type="entry name" value="Nucleotide_cyclase"/>
</dbReference>
<dbReference type="PROSITE" id="PS50887">
    <property type="entry name" value="GGDEF"/>
    <property type="match status" value="1"/>
</dbReference>
<sequence>MINIALASPKTWSSVIRLTILATVASLLVSLLFNALAFGDLGQRTLQRSLISALVAPLLIGAPLFFIIGWRWRSLALANSRLGDLARTDSLTECLNRGAFADRVEDLLAGTGMEMATGSFLMIDADNFKTINDRYGHEAGDQALRIIVRSIRTILRRQDIIGRMGGEEFAVYLPETALADAAVMAERIRRAVNLAVFTPTTVPHQLSISIGGVAFDTPTNFARLFSLADYHLYAAKNDGRNCINLIQADDTETTPDAIDAHLG</sequence>
<dbReference type="Gene3D" id="3.30.70.270">
    <property type="match status" value="1"/>
</dbReference>
<evidence type="ECO:0000313" key="5">
    <source>
        <dbReference type="EMBL" id="WDR04922.1"/>
    </source>
</evidence>
<dbReference type="EC" id="2.7.7.65" evidence="1"/>
<keyword evidence="3" id="KW-0472">Membrane</keyword>
<name>A0ABY7YUN6_9HYPH</name>
<dbReference type="Proteomes" id="UP001222118">
    <property type="component" value="Chromosome"/>
</dbReference>
<keyword evidence="3" id="KW-1133">Transmembrane helix</keyword>
<dbReference type="PANTHER" id="PTHR45138">
    <property type="entry name" value="REGULATORY COMPONENTS OF SENSORY TRANSDUCTION SYSTEM"/>
    <property type="match status" value="1"/>
</dbReference>
<comment type="catalytic activity">
    <reaction evidence="2">
        <text>2 GTP = 3',3'-c-di-GMP + 2 diphosphate</text>
        <dbReference type="Rhea" id="RHEA:24898"/>
        <dbReference type="ChEBI" id="CHEBI:33019"/>
        <dbReference type="ChEBI" id="CHEBI:37565"/>
        <dbReference type="ChEBI" id="CHEBI:58805"/>
        <dbReference type="EC" id="2.7.7.65"/>
    </reaction>
</comment>
<feature type="transmembrane region" description="Helical" evidence="3">
    <location>
        <begin position="15"/>
        <end position="38"/>
    </location>
</feature>
<protein>
    <recommendedName>
        <fullName evidence="1">diguanylate cyclase</fullName>
        <ecNumber evidence="1">2.7.7.65</ecNumber>
    </recommendedName>
</protein>
<dbReference type="InterPro" id="IPR000160">
    <property type="entry name" value="GGDEF_dom"/>
</dbReference>
<evidence type="ECO:0000256" key="1">
    <source>
        <dbReference type="ARBA" id="ARBA00012528"/>
    </source>
</evidence>
<dbReference type="CDD" id="cd01949">
    <property type="entry name" value="GGDEF"/>
    <property type="match status" value="1"/>
</dbReference>
<evidence type="ECO:0000313" key="6">
    <source>
        <dbReference type="Proteomes" id="UP001222118"/>
    </source>
</evidence>
<gene>
    <name evidence="5" type="ORF">PSQ90_11485</name>
</gene>
<evidence type="ECO:0000256" key="2">
    <source>
        <dbReference type="ARBA" id="ARBA00034247"/>
    </source>
</evidence>
<organism evidence="5 6">
    <name type="scientific">Devosia rhodophyticola</name>
    <dbReference type="NCBI Taxonomy" id="3026423"/>
    <lineage>
        <taxon>Bacteria</taxon>
        <taxon>Pseudomonadati</taxon>
        <taxon>Pseudomonadota</taxon>
        <taxon>Alphaproteobacteria</taxon>
        <taxon>Hyphomicrobiales</taxon>
        <taxon>Devosiaceae</taxon>
        <taxon>Devosia</taxon>
    </lineage>
</organism>
<accession>A0ABY7YUN6</accession>